<proteinExistence type="predicted"/>
<dbReference type="Gene3D" id="3.10.129.10">
    <property type="entry name" value="Hotdog Thioesterase"/>
    <property type="match status" value="1"/>
</dbReference>
<keyword evidence="1" id="KW-0614">Plasmid</keyword>
<dbReference type="HOGENOM" id="CLU_962362_0_0_5"/>
<dbReference type="OrthoDB" id="7597365at2"/>
<protein>
    <submittedName>
        <fullName evidence="1">Thioesterase-like protein</fullName>
    </submittedName>
</protein>
<dbReference type="Pfam" id="PF13279">
    <property type="entry name" value="4HBT_2"/>
    <property type="match status" value="1"/>
</dbReference>
<name>A0A0B5E1V3_9RHOB</name>
<dbReference type="PANTHER" id="PTHR31793:SF24">
    <property type="entry name" value="LONG-CHAIN ACYL-COA THIOESTERASE FADM"/>
    <property type="match status" value="1"/>
</dbReference>
<dbReference type="EMBL" id="CP004394">
    <property type="protein sequence ID" value="AJE49209.1"/>
    <property type="molecule type" value="Genomic_DNA"/>
</dbReference>
<reference evidence="1 2" key="1">
    <citation type="journal article" date="2014" name="Int. J. Syst. Evol. Microbiol.">
        <title>Celeribacter indicus sp. nov., a polycyclic aromatic hydrocarbon-degrading bacterium from deep-sea sediment and reclassification of Huaishuia halophila as Celeribacter halophilus comb. nov.</title>
        <authorList>
            <person name="Lai Q."/>
            <person name="Cao J."/>
            <person name="Yuan J."/>
            <person name="Li F."/>
            <person name="Shao Z."/>
        </authorList>
    </citation>
    <scope>NUCLEOTIDE SEQUENCE [LARGE SCALE GENOMIC DNA]</scope>
    <source>
        <strain evidence="1">P73</strain>
        <plasmid evidence="2">Plasmid pP73A</plasmid>
    </source>
</reference>
<keyword evidence="2" id="KW-1185">Reference proteome</keyword>
<evidence type="ECO:0000313" key="2">
    <source>
        <dbReference type="Proteomes" id="UP000031521"/>
    </source>
</evidence>
<evidence type="ECO:0000313" key="1">
    <source>
        <dbReference type="EMBL" id="AJE49209.1"/>
    </source>
</evidence>
<organism evidence="1 2">
    <name type="scientific">Celeribacter indicus</name>
    <dbReference type="NCBI Taxonomy" id="1208324"/>
    <lineage>
        <taxon>Bacteria</taxon>
        <taxon>Pseudomonadati</taxon>
        <taxon>Pseudomonadota</taxon>
        <taxon>Alphaproteobacteria</taxon>
        <taxon>Rhodobacterales</taxon>
        <taxon>Roseobacteraceae</taxon>
        <taxon>Celeribacter</taxon>
    </lineage>
</organism>
<dbReference type="InterPro" id="IPR029069">
    <property type="entry name" value="HotDog_dom_sf"/>
</dbReference>
<sequence length="289" mass="31465">MSSTGDRGGFSETHRGHVLHWERDENEHWNGRYYTGAFQRASEVAAVLLAHAPPGGAMTHARHIRFFRELRGGEPMVIETARLPEPVGAYGLIHRMRHSVSGRLAAVSFEAPGFDVAAIPVASEPELATLGPRGLPAGAPEVVDGADLLSGGRAVVSRLDIVRPGDLDAQGRIRADVMHGYLNEGSPHLWAHGGVVVADLYARRLGRAMVELCFGYHASAPVGSLVRLVSWFERFEDKRVVMRHQLETAQGGEVLATMASLVLIIDLEARRAVPVPEFIMTAYRARMSA</sequence>
<dbReference type="AlphaFoldDB" id="A0A0B5E1V3"/>
<dbReference type="InterPro" id="IPR050563">
    <property type="entry name" value="4-hydroxybenzoyl-CoA_TE"/>
</dbReference>
<dbReference type="Proteomes" id="UP000031521">
    <property type="component" value="Plasmid pP73A"/>
</dbReference>
<accession>A0A0B5E1V3</accession>
<dbReference type="GO" id="GO:0047617">
    <property type="term" value="F:fatty acyl-CoA hydrolase activity"/>
    <property type="evidence" value="ECO:0007669"/>
    <property type="project" value="TreeGrafter"/>
</dbReference>
<dbReference type="SUPFAM" id="SSF54637">
    <property type="entry name" value="Thioesterase/thiol ester dehydrase-isomerase"/>
    <property type="match status" value="2"/>
</dbReference>
<dbReference type="PANTHER" id="PTHR31793">
    <property type="entry name" value="4-HYDROXYBENZOYL-COA THIOESTERASE FAMILY MEMBER"/>
    <property type="match status" value="1"/>
</dbReference>
<geneLocation type="plasmid" evidence="1 2">
    <name>pP73A</name>
</geneLocation>
<dbReference type="RefSeq" id="WP_043872175.1">
    <property type="nucleotide sequence ID" value="NZ_CP004394.1"/>
</dbReference>
<dbReference type="KEGG" id="cid:P73_4494"/>
<gene>
    <name evidence="1" type="ORF">P73_4494</name>
</gene>
<dbReference type="CDD" id="cd00586">
    <property type="entry name" value="4HBT"/>
    <property type="match status" value="1"/>
</dbReference>